<evidence type="ECO:0000256" key="1">
    <source>
        <dbReference type="ARBA" id="ARBA00022603"/>
    </source>
</evidence>
<dbReference type="GO" id="GO:0016746">
    <property type="term" value="F:acyltransferase activity"/>
    <property type="evidence" value="ECO:0007669"/>
    <property type="project" value="InterPro"/>
</dbReference>
<gene>
    <name evidence="4" type="ORF">LCGC14_0927590</name>
</gene>
<proteinExistence type="predicted"/>
<dbReference type="GO" id="GO:0008168">
    <property type="term" value="F:methyltransferase activity"/>
    <property type="evidence" value="ECO:0007669"/>
    <property type="project" value="UniProtKB-KW"/>
</dbReference>
<organism evidence="4">
    <name type="scientific">marine sediment metagenome</name>
    <dbReference type="NCBI Taxonomy" id="412755"/>
    <lineage>
        <taxon>unclassified sequences</taxon>
        <taxon>metagenomes</taxon>
        <taxon>ecological metagenomes</taxon>
    </lineage>
</organism>
<dbReference type="InterPro" id="IPR002505">
    <property type="entry name" value="PTA_PTB"/>
</dbReference>
<protein>
    <recommendedName>
        <fullName evidence="3">Phosphate acetyl/butaryl transferase domain-containing protein</fullName>
    </recommendedName>
</protein>
<evidence type="ECO:0000313" key="4">
    <source>
        <dbReference type="EMBL" id="KKN21220.1"/>
    </source>
</evidence>
<dbReference type="GO" id="GO:0032259">
    <property type="term" value="P:methylation"/>
    <property type="evidence" value="ECO:0007669"/>
    <property type="project" value="UniProtKB-KW"/>
</dbReference>
<accession>A0A0F9NP03</accession>
<feature type="domain" description="Phosphate acetyl/butaryl transferase" evidence="3">
    <location>
        <begin position="215"/>
        <end position="278"/>
    </location>
</feature>
<keyword evidence="2" id="KW-0808">Transferase</keyword>
<dbReference type="AlphaFoldDB" id="A0A0F9NP03"/>
<dbReference type="EMBL" id="LAZR01003167">
    <property type="protein sequence ID" value="KKN21220.1"/>
    <property type="molecule type" value="Genomic_DNA"/>
</dbReference>
<evidence type="ECO:0000259" key="3">
    <source>
        <dbReference type="Pfam" id="PF01515"/>
    </source>
</evidence>
<dbReference type="Pfam" id="PF01515">
    <property type="entry name" value="PTA_PTB"/>
    <property type="match status" value="1"/>
</dbReference>
<keyword evidence="1" id="KW-0489">Methyltransferase</keyword>
<evidence type="ECO:0000256" key="2">
    <source>
        <dbReference type="ARBA" id="ARBA00022679"/>
    </source>
</evidence>
<name>A0A0F9NP03_9ZZZZ</name>
<reference evidence="4" key="1">
    <citation type="journal article" date="2015" name="Nature">
        <title>Complex archaea that bridge the gap between prokaryotes and eukaryotes.</title>
        <authorList>
            <person name="Spang A."/>
            <person name="Saw J.H."/>
            <person name="Jorgensen S.L."/>
            <person name="Zaremba-Niedzwiedzka K."/>
            <person name="Martijn J."/>
            <person name="Lind A.E."/>
            <person name="van Eijk R."/>
            <person name="Schleper C."/>
            <person name="Guy L."/>
            <person name="Ettema T.J."/>
        </authorList>
    </citation>
    <scope>NUCLEOTIDE SEQUENCE</scope>
</reference>
<dbReference type="NCBIfam" id="TIGR03270">
    <property type="entry name" value="methan_mark_4"/>
    <property type="match status" value="1"/>
</dbReference>
<sequence>MNILQIFESKTKNKIANIGIGLGNIEESNRSIVNTTVNFLQNNKSQIFFVSNKSTISTIRKVLSNNTSIHLTESLNPEKKVFELIDNKIISSFIRGSFSSSKFLENLKKHYNITEINRLALLETDKGYQFFFGPVGIDECNNLNKKLIFIRLALRELESLKITPKISILSGGRESDVGRNDRIDKTMRDANKIVNILKEQHPGLDITHDEILIENAINTKSNLIIAPDGVSGNLIYRTLVHLGGGKAYGAIYMGLNNNIIDTSRLGEISEIQGALLIALALT</sequence>
<dbReference type="SUPFAM" id="SSF53659">
    <property type="entry name" value="Isocitrate/Isopropylmalate dehydrogenase-like"/>
    <property type="match status" value="1"/>
</dbReference>
<comment type="caution">
    <text evidence="4">The sequence shown here is derived from an EMBL/GenBank/DDBJ whole genome shotgun (WGS) entry which is preliminary data.</text>
</comment>
<dbReference type="InterPro" id="IPR016764">
    <property type="entry name" value="MeTrfase_MtxX_xsu"/>
</dbReference>
<dbReference type="Gene3D" id="3.40.718.10">
    <property type="entry name" value="Isopropylmalate Dehydrogenase"/>
    <property type="match status" value="1"/>
</dbReference>